<gene>
    <name evidence="2" type="ORF">ACH49_25995</name>
</gene>
<dbReference type="Proteomes" id="UP000037274">
    <property type="component" value="Unassembled WGS sequence"/>
</dbReference>
<dbReference type="RefSeq" id="WP_048574134.1">
    <property type="nucleotide sequence ID" value="NZ_LFEH01000140.1"/>
</dbReference>
<evidence type="ECO:0000313" key="3">
    <source>
        <dbReference type="Proteomes" id="UP000037274"/>
    </source>
</evidence>
<accession>A0ABR5HSC4</accession>
<proteinExistence type="predicted"/>
<sequence length="110" mass="11380">MGRRIRITSVTSVSDGAGRRYGHGQVVEVDDELAAAWIAAGHAEPHSGTPTSQSADRPVRQAADGRRRATRRAPRDAGAKAAGATDAEAAAVRGNDQDNNEDGSTSSDGQ</sequence>
<feature type="compositionally biased region" description="Basic and acidic residues" evidence="1">
    <location>
        <begin position="57"/>
        <end position="78"/>
    </location>
</feature>
<protein>
    <submittedName>
        <fullName evidence="2">Uncharacterized protein</fullName>
    </submittedName>
</protein>
<feature type="compositionally biased region" description="Low complexity" evidence="1">
    <location>
        <begin position="79"/>
        <end position="94"/>
    </location>
</feature>
<evidence type="ECO:0000256" key="1">
    <source>
        <dbReference type="SAM" id="MobiDB-lite"/>
    </source>
</evidence>
<dbReference type="EMBL" id="LFEH01000140">
    <property type="protein sequence ID" value="KMS69796.1"/>
    <property type="molecule type" value="Genomic_DNA"/>
</dbReference>
<name>A0ABR5HSC4_STRLW</name>
<reference evidence="2 3" key="1">
    <citation type="submission" date="2015-06" db="EMBL/GenBank/DDBJ databases">
        <title>Draft genome sequence of Streptomyces leeuwenhoekii C58, which produces the novel lasso peptide, chaxapeptin.</title>
        <authorList>
            <person name="Yi Y."/>
            <person name="Hai D."/>
            <person name="Jaspars M."/>
            <person name="Sheng H."/>
            <person name="Rateb M.E."/>
            <person name="Bull A."/>
            <person name="Goodfellow M."/>
            <person name="Asenjo J.A."/>
            <person name="Ebel R."/>
        </authorList>
    </citation>
    <scope>NUCLEOTIDE SEQUENCE [LARGE SCALE GENOMIC DNA]</scope>
    <source>
        <strain evidence="2 3">C58</strain>
    </source>
</reference>
<feature type="region of interest" description="Disordered" evidence="1">
    <location>
        <begin position="38"/>
        <end position="110"/>
    </location>
</feature>
<evidence type="ECO:0000313" key="2">
    <source>
        <dbReference type="EMBL" id="KMS69796.1"/>
    </source>
</evidence>
<comment type="caution">
    <text evidence="2">The sequence shown here is derived from an EMBL/GenBank/DDBJ whole genome shotgun (WGS) entry which is preliminary data.</text>
</comment>
<organism evidence="2 3">
    <name type="scientific">Streptomyces leeuwenhoekii</name>
    <dbReference type="NCBI Taxonomy" id="1437453"/>
    <lineage>
        <taxon>Bacteria</taxon>
        <taxon>Bacillati</taxon>
        <taxon>Actinomycetota</taxon>
        <taxon>Actinomycetes</taxon>
        <taxon>Kitasatosporales</taxon>
        <taxon>Streptomycetaceae</taxon>
        <taxon>Streptomyces</taxon>
    </lineage>
</organism>
<keyword evidence="3" id="KW-1185">Reference proteome</keyword>